<feature type="compositionally biased region" description="Polar residues" evidence="1">
    <location>
        <begin position="121"/>
        <end position="132"/>
    </location>
</feature>
<dbReference type="Proteomes" id="UP000654075">
    <property type="component" value="Unassembled WGS sequence"/>
</dbReference>
<sequence>MGCNSVVETNQLFISMGVIVENMGAAHVDWKLAENMFRNWCFVTTGPLVQEFWQQKLTKPAERTKHELALCTPCEEQAVHGPCEHAYAVLVCTGAISLQSCMDAKATPGRPPKNAGELQSLAGSRSTSTASVLQPGPRTIERQSAIASSSRPSSCASSSQTQTMSSQAQDMQRLLAKAGLCQPSVLDMVNAEEITVATLAVMDVVSIKQCFGITVGAAAGLRAAAIAQSSTAEDHDAAVMSQQSVRMTSRPSISNKVNEVTELTESRSGEVDHQAQVRGPTLHKTNFDLVTEVLGCHKMPLGCNIYYSTYHKAWKAWQPKEGSQRGRQVPGSHAAVSVHGSDEYAIKHAFEALQREHPDFQFFQAALLFSLACWPSVLLPSDGVLGVPRTRSVLVIFAIHIVFAVPRFYTCILPPGLPRDHGRPTGDVLGVGDIDIFLLGTMPASQSSECLPEQGLWSPRAFARRELRRLAQKHRATGTVVCYLSEEVASGGELAELQSALESACDHAATASSSEESWETPAGLNDWSEVLDENPLWHDPRPDARTGLRLPFTDKVASDSSPHAVEGRPKLPLGRWRLHSLSPWSEASWLDLQLEPLAGLDAETWVRLGDISRPSVGEFPSHLAEHRLHPEVDTLWETCPCLICRGRR</sequence>
<evidence type="ECO:0000313" key="3">
    <source>
        <dbReference type="Proteomes" id="UP000654075"/>
    </source>
</evidence>
<evidence type="ECO:0000256" key="1">
    <source>
        <dbReference type="SAM" id="MobiDB-lite"/>
    </source>
</evidence>
<accession>A0A813F6Y6</accession>
<keyword evidence="3" id="KW-1185">Reference proteome</keyword>
<name>A0A813F6Y6_POLGL</name>
<organism evidence="2 3">
    <name type="scientific">Polarella glacialis</name>
    <name type="common">Dinoflagellate</name>
    <dbReference type="NCBI Taxonomy" id="89957"/>
    <lineage>
        <taxon>Eukaryota</taxon>
        <taxon>Sar</taxon>
        <taxon>Alveolata</taxon>
        <taxon>Dinophyceae</taxon>
        <taxon>Suessiales</taxon>
        <taxon>Suessiaceae</taxon>
        <taxon>Polarella</taxon>
    </lineage>
</organism>
<protein>
    <submittedName>
        <fullName evidence="2">Uncharacterized protein</fullName>
    </submittedName>
</protein>
<proteinExistence type="predicted"/>
<reference evidence="2" key="1">
    <citation type="submission" date="2021-02" db="EMBL/GenBank/DDBJ databases">
        <authorList>
            <person name="Dougan E. K."/>
            <person name="Rhodes N."/>
            <person name="Thang M."/>
            <person name="Chan C."/>
        </authorList>
    </citation>
    <scope>NUCLEOTIDE SEQUENCE</scope>
</reference>
<comment type="caution">
    <text evidence="2">The sequence shown here is derived from an EMBL/GenBank/DDBJ whole genome shotgun (WGS) entry which is preliminary data.</text>
</comment>
<gene>
    <name evidence="2" type="ORF">PGLA1383_LOCUS27163</name>
</gene>
<dbReference type="EMBL" id="CAJNNV010024285">
    <property type="protein sequence ID" value="CAE8609336.1"/>
    <property type="molecule type" value="Genomic_DNA"/>
</dbReference>
<evidence type="ECO:0000313" key="2">
    <source>
        <dbReference type="EMBL" id="CAE8609336.1"/>
    </source>
</evidence>
<dbReference type="AlphaFoldDB" id="A0A813F6Y6"/>
<feature type="compositionally biased region" description="Low complexity" evidence="1">
    <location>
        <begin position="143"/>
        <end position="169"/>
    </location>
</feature>
<feature type="region of interest" description="Disordered" evidence="1">
    <location>
        <begin position="104"/>
        <end position="169"/>
    </location>
</feature>